<keyword evidence="3" id="KW-1185">Reference proteome</keyword>
<feature type="region of interest" description="Disordered" evidence="1">
    <location>
        <begin position="83"/>
        <end position="118"/>
    </location>
</feature>
<name>A0ABT5EIN2_9BACT</name>
<evidence type="ECO:0000256" key="1">
    <source>
        <dbReference type="SAM" id="MobiDB-lite"/>
    </source>
</evidence>
<gene>
    <name evidence="2" type="ORF">POL67_07825</name>
</gene>
<dbReference type="Proteomes" id="UP001221411">
    <property type="component" value="Unassembled WGS sequence"/>
</dbReference>
<dbReference type="EMBL" id="JAQNDO010000001">
    <property type="protein sequence ID" value="MDC0741247.1"/>
    <property type="molecule type" value="Genomic_DNA"/>
</dbReference>
<accession>A0ABT5EIN2</accession>
<evidence type="ECO:0000313" key="2">
    <source>
        <dbReference type="EMBL" id="MDC0741247.1"/>
    </source>
</evidence>
<protein>
    <recommendedName>
        <fullName evidence="4">Tetratricopeptide repeat protein</fullName>
    </recommendedName>
</protein>
<dbReference type="SUPFAM" id="SSF48452">
    <property type="entry name" value="TPR-like"/>
    <property type="match status" value="1"/>
</dbReference>
<comment type="caution">
    <text evidence="2">The sequence shown here is derived from an EMBL/GenBank/DDBJ whole genome shotgun (WGS) entry which is preliminary data.</text>
</comment>
<reference evidence="2 3" key="1">
    <citation type="submission" date="2022-11" db="EMBL/GenBank/DDBJ databases">
        <title>Minimal conservation of predation-associated metabolite biosynthetic gene clusters underscores biosynthetic potential of Myxococcota including descriptions for ten novel species: Archangium lansinium sp. nov., Myxococcus landrumus sp. nov., Nannocystis bai.</title>
        <authorList>
            <person name="Ahearne A."/>
            <person name="Stevens C."/>
            <person name="Dowd S."/>
        </authorList>
    </citation>
    <scope>NUCLEOTIDE SEQUENCE [LARGE SCALE GENOMIC DNA]</scope>
    <source>
        <strain evidence="2 3">RJM3</strain>
    </source>
</reference>
<organism evidence="2 3">
    <name type="scientific">Polyangium mundeleinium</name>
    <dbReference type="NCBI Taxonomy" id="2995306"/>
    <lineage>
        <taxon>Bacteria</taxon>
        <taxon>Pseudomonadati</taxon>
        <taxon>Myxococcota</taxon>
        <taxon>Polyangia</taxon>
        <taxon>Polyangiales</taxon>
        <taxon>Polyangiaceae</taxon>
        <taxon>Polyangium</taxon>
    </lineage>
</organism>
<evidence type="ECO:0008006" key="4">
    <source>
        <dbReference type="Google" id="ProtNLM"/>
    </source>
</evidence>
<dbReference type="InterPro" id="IPR011990">
    <property type="entry name" value="TPR-like_helical_dom_sf"/>
</dbReference>
<evidence type="ECO:0000313" key="3">
    <source>
        <dbReference type="Proteomes" id="UP001221411"/>
    </source>
</evidence>
<sequence length="118" mass="12089">MIRAFGGLSLLVALGGVARAETGTDADAAAAVRFEALATMGDRARAAGRLREAAIAYGQALEVRNDPLVAGRLGVLLVEMGTPGQSRSVSEGGRPPAPRTRGASEERVGSTGWESRGI</sequence>
<dbReference type="RefSeq" id="WP_271916468.1">
    <property type="nucleotide sequence ID" value="NZ_JAQNDO010000001.1"/>
</dbReference>
<proteinExistence type="predicted"/>